<organism evidence="1 2">
    <name type="scientific">Paenibacillus antri</name>
    <dbReference type="NCBI Taxonomy" id="2582848"/>
    <lineage>
        <taxon>Bacteria</taxon>
        <taxon>Bacillati</taxon>
        <taxon>Bacillota</taxon>
        <taxon>Bacilli</taxon>
        <taxon>Bacillales</taxon>
        <taxon>Paenibacillaceae</taxon>
        <taxon>Paenibacillus</taxon>
    </lineage>
</organism>
<name>A0A5R9GB92_9BACL</name>
<dbReference type="SUPFAM" id="SSF54909">
    <property type="entry name" value="Dimeric alpha+beta barrel"/>
    <property type="match status" value="2"/>
</dbReference>
<dbReference type="Proteomes" id="UP000309676">
    <property type="component" value="Unassembled WGS sequence"/>
</dbReference>
<dbReference type="EMBL" id="VCIW01000031">
    <property type="protein sequence ID" value="TLS48675.1"/>
    <property type="molecule type" value="Genomic_DNA"/>
</dbReference>
<accession>A0A5R9GB92</accession>
<dbReference type="Gene3D" id="3.30.70.100">
    <property type="match status" value="1"/>
</dbReference>
<evidence type="ECO:0000313" key="1">
    <source>
        <dbReference type="EMBL" id="TLS48675.1"/>
    </source>
</evidence>
<sequence length="213" mass="22994">MSTSLRSPTLELCICRPAPDLPDADFRKALRAADDFLAGRAGFEGRELLYSASSDRWIDLVRWASPDAAEAAMDDFGRVEALQPLACRLVDVTMLRLSRLPDLAVSGKAAGAGDAPVYEVIAYRLKPGIDDADYRRTLDAFGAATADLEGFLGRDVFLDASSGTWAEVVRYADQAAVDRLAPVVMSLPEAAAAMERIDAATVEIHFATQVRLT</sequence>
<evidence type="ECO:0000313" key="2">
    <source>
        <dbReference type="Proteomes" id="UP000309676"/>
    </source>
</evidence>
<keyword evidence="2" id="KW-1185">Reference proteome</keyword>
<evidence type="ECO:0008006" key="3">
    <source>
        <dbReference type="Google" id="ProtNLM"/>
    </source>
</evidence>
<dbReference type="OrthoDB" id="1445730at2"/>
<protein>
    <recommendedName>
        <fullName evidence="3">ABM domain-containing protein</fullName>
    </recommendedName>
</protein>
<dbReference type="AlphaFoldDB" id="A0A5R9GB92"/>
<gene>
    <name evidence="1" type="ORF">FE782_29515</name>
</gene>
<reference evidence="1 2" key="1">
    <citation type="submission" date="2019-05" db="EMBL/GenBank/DDBJ databases">
        <authorList>
            <person name="Narsing Rao M.P."/>
            <person name="Li W.J."/>
        </authorList>
    </citation>
    <scope>NUCLEOTIDE SEQUENCE [LARGE SCALE GENOMIC DNA]</scope>
    <source>
        <strain evidence="1 2">SYSU_K30003</strain>
    </source>
</reference>
<comment type="caution">
    <text evidence="1">The sequence shown here is derived from an EMBL/GenBank/DDBJ whole genome shotgun (WGS) entry which is preliminary data.</text>
</comment>
<proteinExistence type="predicted"/>
<dbReference type="RefSeq" id="WP_138197945.1">
    <property type="nucleotide sequence ID" value="NZ_VCIW01000031.1"/>
</dbReference>
<dbReference type="InterPro" id="IPR011008">
    <property type="entry name" value="Dimeric_a/b-barrel"/>
</dbReference>